<evidence type="ECO:0000313" key="13">
    <source>
        <dbReference type="EMBL" id="ANB86946.1"/>
    </source>
</evidence>
<comment type="catalytic activity">
    <reaction evidence="7">
        <text>L-dopachrome = 5,6-dihydroxyindole-2-carboxylate</text>
        <dbReference type="Rhea" id="RHEA:13041"/>
        <dbReference type="ChEBI" id="CHEBI:16875"/>
        <dbReference type="ChEBI" id="CHEBI:57509"/>
        <dbReference type="EC" id="5.3.3.12"/>
    </reaction>
</comment>
<keyword evidence="4" id="KW-0964">Secreted</keyword>
<evidence type="ECO:0000256" key="1">
    <source>
        <dbReference type="ARBA" id="ARBA00004613"/>
    </source>
</evidence>
<evidence type="ECO:0000256" key="5">
    <source>
        <dbReference type="ARBA" id="ARBA00023235"/>
    </source>
</evidence>
<gene>
    <name evidence="13" type="primary">MIF-short</name>
</gene>
<evidence type="ECO:0000256" key="12">
    <source>
        <dbReference type="ARBA" id="ARBA00042730"/>
    </source>
</evidence>
<dbReference type="PANTHER" id="PTHR11954:SF6">
    <property type="entry name" value="MACROPHAGE MIGRATION INHIBITORY FACTOR"/>
    <property type="match status" value="1"/>
</dbReference>
<reference evidence="13" key="1">
    <citation type="journal article" date="2016" name="Dev. Comp. Immunol.">
        <title>Cell mediated immune response of the Mediterranean sea urchin Paracentrotus lividus after PAMPs stimulation.</title>
        <authorList>
            <person name="Romero A."/>
            <person name="Novoa B."/>
            <person name="Figueras A."/>
        </authorList>
    </citation>
    <scope>NUCLEOTIDE SEQUENCE</scope>
</reference>
<comment type="catalytic activity">
    <reaction evidence="6">
        <text>3-phenylpyruvate = enol-phenylpyruvate</text>
        <dbReference type="Rhea" id="RHEA:17097"/>
        <dbReference type="ChEBI" id="CHEBI:16815"/>
        <dbReference type="ChEBI" id="CHEBI:18005"/>
        <dbReference type="EC" id="5.3.2.1"/>
    </reaction>
</comment>
<dbReference type="PANTHER" id="PTHR11954">
    <property type="entry name" value="D-DOPACHROME DECARBOXYLASE"/>
    <property type="match status" value="1"/>
</dbReference>
<evidence type="ECO:0000256" key="6">
    <source>
        <dbReference type="ARBA" id="ARBA00036735"/>
    </source>
</evidence>
<keyword evidence="5" id="KW-0413">Isomerase</keyword>
<dbReference type="EC" id="5.3.2.1" evidence="9"/>
<evidence type="ECO:0000256" key="2">
    <source>
        <dbReference type="ARBA" id="ARBA00005851"/>
    </source>
</evidence>
<evidence type="ECO:0000256" key="8">
    <source>
        <dbReference type="ARBA" id="ARBA00038932"/>
    </source>
</evidence>
<protein>
    <recommendedName>
        <fullName evidence="12">L-dopachrome isomerase</fullName>
        <ecNumber evidence="9">5.3.2.1</ecNumber>
        <ecNumber evidence="8">5.3.3.12</ecNumber>
    </recommendedName>
    <alternativeName>
        <fullName evidence="10">L-dopachrome tautomerase</fullName>
    </alternativeName>
    <alternativeName>
        <fullName evidence="11">Phenylpyruvate tautomerase</fullName>
    </alternativeName>
</protein>
<dbReference type="GO" id="GO:0005125">
    <property type="term" value="F:cytokine activity"/>
    <property type="evidence" value="ECO:0007669"/>
    <property type="project" value="UniProtKB-KW"/>
</dbReference>
<dbReference type="Pfam" id="PF01187">
    <property type="entry name" value="MIF"/>
    <property type="match status" value="1"/>
</dbReference>
<evidence type="ECO:0000256" key="3">
    <source>
        <dbReference type="ARBA" id="ARBA00022514"/>
    </source>
</evidence>
<organism evidence="13">
    <name type="scientific">Paracentrotus lividus</name>
    <name type="common">Common sea urchin</name>
    <dbReference type="NCBI Taxonomy" id="7656"/>
    <lineage>
        <taxon>Eukaryota</taxon>
        <taxon>Metazoa</taxon>
        <taxon>Echinodermata</taxon>
        <taxon>Eleutherozoa</taxon>
        <taxon>Echinozoa</taxon>
        <taxon>Echinoidea</taxon>
        <taxon>Euechinoidea</taxon>
        <taxon>Echinacea</taxon>
        <taxon>Camarodonta</taxon>
        <taxon>Echinidea</taxon>
        <taxon>Echinidae</taxon>
        <taxon>Paracentrotus</taxon>
    </lineage>
</organism>
<evidence type="ECO:0000256" key="4">
    <source>
        <dbReference type="ARBA" id="ARBA00022525"/>
    </source>
</evidence>
<evidence type="ECO:0000256" key="10">
    <source>
        <dbReference type="ARBA" id="ARBA00041631"/>
    </source>
</evidence>
<proteinExistence type="evidence at transcript level"/>
<keyword evidence="3" id="KW-0202">Cytokine</keyword>
<dbReference type="PROSITE" id="PS01158">
    <property type="entry name" value="MIF"/>
    <property type="match status" value="1"/>
</dbReference>
<evidence type="ECO:0000256" key="9">
    <source>
        <dbReference type="ARBA" id="ARBA00039086"/>
    </source>
</evidence>
<evidence type="ECO:0000256" key="7">
    <source>
        <dbReference type="ARBA" id="ARBA00036823"/>
    </source>
</evidence>
<evidence type="ECO:0000256" key="11">
    <source>
        <dbReference type="ARBA" id="ARBA00041912"/>
    </source>
</evidence>
<dbReference type="EC" id="5.3.3.12" evidence="8"/>
<dbReference type="GO" id="GO:0050178">
    <property type="term" value="F:phenylpyruvate tautomerase activity"/>
    <property type="evidence" value="ECO:0007669"/>
    <property type="project" value="UniProtKB-EC"/>
</dbReference>
<dbReference type="SUPFAM" id="SSF55331">
    <property type="entry name" value="Tautomerase/MIF"/>
    <property type="match status" value="1"/>
</dbReference>
<dbReference type="EMBL" id="KX083582">
    <property type="protein sequence ID" value="ANB86946.1"/>
    <property type="molecule type" value="mRNA"/>
</dbReference>
<accession>A0A170RI84</accession>
<sequence>MPSFQIFTNVKEADLPENFFSDLTSVFQEAIGKPQKYICVHLSPNQMMSFAGSTDPCAVVNVMSIGKLGVEENKVITKIVTGEMAKIGVNADRMYVMFRDAARQDVGWNNTTFAS</sequence>
<dbReference type="GO" id="GO:0005615">
    <property type="term" value="C:extracellular space"/>
    <property type="evidence" value="ECO:0007669"/>
    <property type="project" value="UniProtKB-KW"/>
</dbReference>
<dbReference type="InterPro" id="IPR014347">
    <property type="entry name" value="Tautomerase/MIF_sf"/>
</dbReference>
<comment type="similarity">
    <text evidence="2">Belongs to the MIF family.</text>
</comment>
<dbReference type="InterPro" id="IPR019829">
    <property type="entry name" value="Macrophage_inhib_fac_CS"/>
</dbReference>
<dbReference type="Gene3D" id="3.30.429.10">
    <property type="entry name" value="Macrophage Migration Inhibitory Factor"/>
    <property type="match status" value="1"/>
</dbReference>
<dbReference type="AlphaFoldDB" id="A0A170RI84"/>
<name>A0A170RI84_PARLI</name>
<dbReference type="GO" id="GO:0004167">
    <property type="term" value="F:dopachrome isomerase activity"/>
    <property type="evidence" value="ECO:0007669"/>
    <property type="project" value="UniProtKB-EC"/>
</dbReference>
<dbReference type="InterPro" id="IPR001398">
    <property type="entry name" value="Macrophage_inhib_fac"/>
</dbReference>
<comment type="subcellular location">
    <subcellularLocation>
        <location evidence="1">Secreted</location>
    </subcellularLocation>
</comment>